<name>A0A2U1B7G4_9BACT</name>
<dbReference type="Proteomes" id="UP000245959">
    <property type="component" value="Unassembled WGS sequence"/>
</dbReference>
<organism evidence="1 2">
    <name type="scientific">Victivallis vadensis</name>
    <dbReference type="NCBI Taxonomy" id="172901"/>
    <lineage>
        <taxon>Bacteria</taxon>
        <taxon>Pseudomonadati</taxon>
        <taxon>Lentisphaerota</taxon>
        <taxon>Lentisphaeria</taxon>
        <taxon>Victivallales</taxon>
        <taxon>Victivallaceae</taxon>
        <taxon>Victivallis</taxon>
    </lineage>
</organism>
<comment type="caution">
    <text evidence="1">The sequence shown here is derived from an EMBL/GenBank/DDBJ whole genome shotgun (WGS) entry which is preliminary data.</text>
</comment>
<evidence type="ECO:0000313" key="1">
    <source>
        <dbReference type="EMBL" id="PVY44568.1"/>
    </source>
</evidence>
<dbReference type="AlphaFoldDB" id="A0A2U1B7G4"/>
<protein>
    <submittedName>
        <fullName evidence="1">Uncharacterized protein</fullName>
    </submittedName>
</protein>
<gene>
    <name evidence="1" type="ORF">C8D82_10686</name>
</gene>
<accession>A0A2U1B7G4</accession>
<dbReference type="GeneID" id="78294521"/>
<sequence>MNEAPHCWKNYREISGECRNCTYAEACRLCAATEARMRRPLGGQEFDSVANWAEELADCDHIPGVEPVPVREPVLPELAELLRYLLHLDDYTLGVLAELIAPSATTARAATVAELARIHGISRQGMHRKMLAIAKESPELAGLLQLTVLKLRKSRREFTTPRRRTRGNRSAAAGHCCKC</sequence>
<keyword evidence="2" id="KW-1185">Reference proteome</keyword>
<dbReference type="RefSeq" id="WP_116883201.1">
    <property type="nucleotide sequence ID" value="NZ_CAJKCJ010000016.1"/>
</dbReference>
<reference evidence="1 2" key="1">
    <citation type="submission" date="2018-04" db="EMBL/GenBank/DDBJ databases">
        <title>Genomic Encyclopedia of Type Strains, Phase IV (KMG-IV): sequencing the most valuable type-strain genomes for metagenomic binning, comparative biology and taxonomic classification.</title>
        <authorList>
            <person name="Goeker M."/>
        </authorList>
    </citation>
    <scope>NUCLEOTIDE SEQUENCE [LARGE SCALE GENOMIC DNA]</scope>
    <source>
        <strain evidence="1 2">DSM 14823</strain>
    </source>
</reference>
<dbReference type="EMBL" id="QEKH01000006">
    <property type="protein sequence ID" value="PVY44568.1"/>
    <property type="molecule type" value="Genomic_DNA"/>
</dbReference>
<proteinExistence type="predicted"/>
<evidence type="ECO:0000313" key="2">
    <source>
        <dbReference type="Proteomes" id="UP000245959"/>
    </source>
</evidence>